<dbReference type="EMBL" id="MU006569">
    <property type="protein sequence ID" value="KAF2748283.1"/>
    <property type="molecule type" value="Genomic_DNA"/>
</dbReference>
<evidence type="ECO:0000256" key="1">
    <source>
        <dbReference type="SAM" id="MobiDB-lite"/>
    </source>
</evidence>
<evidence type="ECO:0000313" key="2">
    <source>
        <dbReference type="EMBL" id="KAF2748283.1"/>
    </source>
</evidence>
<dbReference type="Proteomes" id="UP000799440">
    <property type="component" value="Unassembled WGS sequence"/>
</dbReference>
<organism evidence="2 3">
    <name type="scientific">Sporormia fimetaria CBS 119925</name>
    <dbReference type="NCBI Taxonomy" id="1340428"/>
    <lineage>
        <taxon>Eukaryota</taxon>
        <taxon>Fungi</taxon>
        <taxon>Dikarya</taxon>
        <taxon>Ascomycota</taxon>
        <taxon>Pezizomycotina</taxon>
        <taxon>Dothideomycetes</taxon>
        <taxon>Pleosporomycetidae</taxon>
        <taxon>Pleosporales</taxon>
        <taxon>Sporormiaceae</taxon>
        <taxon>Sporormia</taxon>
    </lineage>
</organism>
<protein>
    <submittedName>
        <fullName evidence="2">Uncharacterized protein</fullName>
    </submittedName>
</protein>
<feature type="compositionally biased region" description="Basic and acidic residues" evidence="1">
    <location>
        <begin position="10"/>
        <end position="42"/>
    </location>
</feature>
<accession>A0A6A6VDL9</accession>
<proteinExistence type="predicted"/>
<gene>
    <name evidence="2" type="ORF">M011DRAFT_476308</name>
</gene>
<evidence type="ECO:0000313" key="3">
    <source>
        <dbReference type="Proteomes" id="UP000799440"/>
    </source>
</evidence>
<sequence length="56" mass="6599">MKMQQSSHFSPREEGDHEIHREGYSPPRISEDVKRGDHEIHRSGYSPPRITDDVKR</sequence>
<name>A0A6A6VDL9_9PLEO</name>
<reference evidence="2" key="1">
    <citation type="journal article" date="2020" name="Stud. Mycol.">
        <title>101 Dothideomycetes genomes: a test case for predicting lifestyles and emergence of pathogens.</title>
        <authorList>
            <person name="Haridas S."/>
            <person name="Albert R."/>
            <person name="Binder M."/>
            <person name="Bloem J."/>
            <person name="Labutti K."/>
            <person name="Salamov A."/>
            <person name="Andreopoulos B."/>
            <person name="Baker S."/>
            <person name="Barry K."/>
            <person name="Bills G."/>
            <person name="Bluhm B."/>
            <person name="Cannon C."/>
            <person name="Castanera R."/>
            <person name="Culley D."/>
            <person name="Daum C."/>
            <person name="Ezra D."/>
            <person name="Gonzalez J."/>
            <person name="Henrissat B."/>
            <person name="Kuo A."/>
            <person name="Liang C."/>
            <person name="Lipzen A."/>
            <person name="Lutzoni F."/>
            <person name="Magnuson J."/>
            <person name="Mondo S."/>
            <person name="Nolan M."/>
            <person name="Ohm R."/>
            <person name="Pangilinan J."/>
            <person name="Park H.-J."/>
            <person name="Ramirez L."/>
            <person name="Alfaro M."/>
            <person name="Sun H."/>
            <person name="Tritt A."/>
            <person name="Yoshinaga Y."/>
            <person name="Zwiers L.-H."/>
            <person name="Turgeon B."/>
            <person name="Goodwin S."/>
            <person name="Spatafora J."/>
            <person name="Crous P."/>
            <person name="Grigoriev I."/>
        </authorList>
    </citation>
    <scope>NUCLEOTIDE SEQUENCE</scope>
    <source>
        <strain evidence="2">CBS 119925</strain>
    </source>
</reference>
<dbReference type="AlphaFoldDB" id="A0A6A6VDL9"/>
<keyword evidence="3" id="KW-1185">Reference proteome</keyword>
<feature type="region of interest" description="Disordered" evidence="1">
    <location>
        <begin position="1"/>
        <end position="56"/>
    </location>
</feature>